<dbReference type="AlphaFoldDB" id="A0A3R7WPG5"/>
<evidence type="ECO:0000313" key="2">
    <source>
        <dbReference type="Proteomes" id="UP000286097"/>
    </source>
</evidence>
<protein>
    <submittedName>
        <fullName evidence="1">Uncharacterized protein</fullName>
    </submittedName>
</protein>
<dbReference type="VEuPathDB" id="FungiDB:DD237_005062"/>
<comment type="caution">
    <text evidence="1">The sequence shown here is derived from an EMBL/GenBank/DDBJ whole genome shotgun (WGS) entry which is preliminary data.</text>
</comment>
<evidence type="ECO:0000313" key="1">
    <source>
        <dbReference type="EMBL" id="RQM13974.1"/>
    </source>
</evidence>
<proteinExistence type="predicted"/>
<gene>
    <name evidence="1" type="ORF">DD237_005062</name>
</gene>
<name>A0A3R7WPG5_9STRA</name>
<sequence>MEPEGAVRLAGITDNDLCPRDNIGLRHQRHDHSSPPPHLMEVGARGTRMLYEPRHRAAFFRADVRAVCFRVPLA</sequence>
<accession>A0A3R7WPG5</accession>
<dbReference type="EMBL" id="QKXF01000223">
    <property type="protein sequence ID" value="RQM13974.1"/>
    <property type="molecule type" value="Genomic_DNA"/>
</dbReference>
<dbReference type="Proteomes" id="UP000286097">
    <property type="component" value="Unassembled WGS sequence"/>
</dbReference>
<organism evidence="1 2">
    <name type="scientific">Peronospora effusa</name>
    <dbReference type="NCBI Taxonomy" id="542832"/>
    <lineage>
        <taxon>Eukaryota</taxon>
        <taxon>Sar</taxon>
        <taxon>Stramenopiles</taxon>
        <taxon>Oomycota</taxon>
        <taxon>Peronosporomycetes</taxon>
        <taxon>Peronosporales</taxon>
        <taxon>Peronosporaceae</taxon>
        <taxon>Peronospora</taxon>
    </lineage>
</organism>
<reference evidence="1 2" key="1">
    <citation type="submission" date="2018-06" db="EMBL/GenBank/DDBJ databases">
        <title>Comparative genomics of downy mildews reveals potential adaptations to biotrophy.</title>
        <authorList>
            <person name="Fletcher K."/>
            <person name="Klosterman S.J."/>
            <person name="Derevnina L."/>
            <person name="Martin F."/>
            <person name="Koike S."/>
            <person name="Reyes Chin-Wo S."/>
            <person name="Mou B."/>
            <person name="Michelmore R."/>
        </authorList>
    </citation>
    <scope>NUCLEOTIDE SEQUENCE [LARGE SCALE GENOMIC DNA]</scope>
    <source>
        <strain evidence="1 2">R13</strain>
    </source>
</reference>